<dbReference type="RefSeq" id="WP_075616220.1">
    <property type="nucleotide sequence ID" value="NZ_JACIED010000002.1"/>
</dbReference>
<evidence type="ECO:0000313" key="1">
    <source>
        <dbReference type="EMBL" id="MBB4007826.1"/>
    </source>
</evidence>
<reference evidence="1 4" key="2">
    <citation type="submission" date="2020-08" db="EMBL/GenBank/DDBJ databases">
        <title>Genomic Encyclopedia of Type Strains, Phase IV (KMG-IV): sequencing the most valuable type-strain genomes for metagenomic binning, comparative biology and taxonomic classification.</title>
        <authorList>
            <person name="Goeker M."/>
        </authorList>
    </citation>
    <scope>NUCLEOTIDE SEQUENCE [LARGE SCALE GENOMIC DNA]</scope>
    <source>
        <strain evidence="1 4">DSM 100021</strain>
    </source>
</reference>
<dbReference type="InterPro" id="IPR017946">
    <property type="entry name" value="PLC-like_Pdiesterase_TIM-brl"/>
</dbReference>
<dbReference type="Gene3D" id="3.20.20.190">
    <property type="entry name" value="Phosphatidylinositol (PI) phosphodiesterase"/>
    <property type="match status" value="1"/>
</dbReference>
<sequence length="229" mass="25846">MSSISYPSDETSLRARIIAHRGFWIEPTEKNSLSAFIRALTNGFGIETDVRDLDGELVISHDPARSSEKHISFSAFLEIYKSIGTDGWLALNIKSDGLSGWITDHLEKFAIKNAFVFDMSVPDMRHYMNSRVNVFTRMSDIEPVACCVERCAGVWVDSFDEPYATSSLINSVAKERRFAAIVSPELHKKNHIDAWSDWASSFNLNENGRLMLCTDFPSEALEYFGDNDD</sequence>
<evidence type="ECO:0000313" key="2">
    <source>
        <dbReference type="EMBL" id="OLP48167.1"/>
    </source>
</evidence>
<dbReference type="Proteomes" id="UP000544107">
    <property type="component" value="Unassembled WGS sequence"/>
</dbReference>
<dbReference type="EMBL" id="JACIED010000002">
    <property type="protein sequence ID" value="MBB4007826.1"/>
    <property type="molecule type" value="Genomic_DNA"/>
</dbReference>
<organism evidence="2 3">
    <name type="scientific">Allorhizobium taibaishanense</name>
    <dbReference type="NCBI Taxonomy" id="887144"/>
    <lineage>
        <taxon>Bacteria</taxon>
        <taxon>Pseudomonadati</taxon>
        <taxon>Pseudomonadota</taxon>
        <taxon>Alphaproteobacteria</taxon>
        <taxon>Hyphomicrobiales</taxon>
        <taxon>Rhizobiaceae</taxon>
        <taxon>Rhizobium/Agrobacterium group</taxon>
        <taxon>Allorhizobium</taxon>
    </lineage>
</organism>
<proteinExistence type="predicted"/>
<dbReference type="GO" id="GO:0006629">
    <property type="term" value="P:lipid metabolic process"/>
    <property type="evidence" value="ECO:0007669"/>
    <property type="project" value="InterPro"/>
</dbReference>
<evidence type="ECO:0000313" key="3">
    <source>
        <dbReference type="Proteomes" id="UP000185598"/>
    </source>
</evidence>
<keyword evidence="3" id="KW-1185">Reference proteome</keyword>
<dbReference type="STRING" id="887144.BJF91_08430"/>
<dbReference type="OrthoDB" id="7470251at2"/>
<name>A0A1Q9A111_9HYPH</name>
<dbReference type="EMBL" id="MKIN01000024">
    <property type="protein sequence ID" value="OLP48167.1"/>
    <property type="molecule type" value="Genomic_DNA"/>
</dbReference>
<reference evidence="2 3" key="1">
    <citation type="submission" date="2016-09" db="EMBL/GenBank/DDBJ databases">
        <title>Rhizobium oryziradicis sp. nov., isolated from the root of rice.</title>
        <authorList>
            <person name="Zhao J."/>
            <person name="Zhang X."/>
        </authorList>
    </citation>
    <scope>NUCLEOTIDE SEQUENCE [LARGE SCALE GENOMIC DNA]</scope>
    <source>
        <strain evidence="2 3">14971</strain>
    </source>
</reference>
<evidence type="ECO:0000313" key="4">
    <source>
        <dbReference type="Proteomes" id="UP000544107"/>
    </source>
</evidence>
<protein>
    <recommendedName>
        <fullName evidence="5">GP-PDE domain-containing protein</fullName>
    </recommendedName>
</protein>
<dbReference type="GO" id="GO:0008081">
    <property type="term" value="F:phosphoric diester hydrolase activity"/>
    <property type="evidence" value="ECO:0007669"/>
    <property type="project" value="InterPro"/>
</dbReference>
<dbReference type="AlphaFoldDB" id="A0A1Q9A111"/>
<dbReference type="Proteomes" id="UP000185598">
    <property type="component" value="Unassembled WGS sequence"/>
</dbReference>
<accession>A0A1Q9A111</accession>
<evidence type="ECO:0008006" key="5">
    <source>
        <dbReference type="Google" id="ProtNLM"/>
    </source>
</evidence>
<gene>
    <name evidence="2" type="ORF">BJF91_08430</name>
    <name evidence="1" type="ORF">GGQ71_002089</name>
</gene>
<dbReference type="SUPFAM" id="SSF51695">
    <property type="entry name" value="PLC-like phosphodiesterases"/>
    <property type="match status" value="1"/>
</dbReference>
<comment type="caution">
    <text evidence="2">The sequence shown here is derived from an EMBL/GenBank/DDBJ whole genome shotgun (WGS) entry which is preliminary data.</text>
</comment>